<name>A0A9Q1QN34_9CARY</name>
<feature type="coiled-coil region" evidence="9">
    <location>
        <begin position="189"/>
        <end position="216"/>
    </location>
</feature>
<feature type="region of interest" description="Disordered" evidence="10">
    <location>
        <begin position="73"/>
        <end position="99"/>
    </location>
</feature>
<dbReference type="InterPro" id="IPR006563">
    <property type="entry name" value="POX_dom"/>
</dbReference>
<evidence type="ECO:0000313" key="13">
    <source>
        <dbReference type="Proteomes" id="UP001153076"/>
    </source>
</evidence>
<keyword evidence="3" id="KW-0805">Transcription regulation</keyword>
<proteinExistence type="inferred from homology"/>
<evidence type="ECO:0000256" key="2">
    <source>
        <dbReference type="ARBA" id="ARBA00006454"/>
    </source>
</evidence>
<organism evidence="12 13">
    <name type="scientific">Carnegiea gigantea</name>
    <dbReference type="NCBI Taxonomy" id="171969"/>
    <lineage>
        <taxon>Eukaryota</taxon>
        <taxon>Viridiplantae</taxon>
        <taxon>Streptophyta</taxon>
        <taxon>Embryophyta</taxon>
        <taxon>Tracheophyta</taxon>
        <taxon>Spermatophyta</taxon>
        <taxon>Magnoliopsida</taxon>
        <taxon>eudicotyledons</taxon>
        <taxon>Gunneridae</taxon>
        <taxon>Pentapetalae</taxon>
        <taxon>Caryophyllales</taxon>
        <taxon>Cactineae</taxon>
        <taxon>Cactaceae</taxon>
        <taxon>Cactoideae</taxon>
        <taxon>Echinocereeae</taxon>
        <taxon>Carnegiea</taxon>
    </lineage>
</organism>
<evidence type="ECO:0000256" key="7">
    <source>
        <dbReference type="ARBA" id="ARBA00023242"/>
    </source>
</evidence>
<dbReference type="Proteomes" id="UP001153076">
    <property type="component" value="Unassembled WGS sequence"/>
</dbReference>
<dbReference type="CDD" id="cd00086">
    <property type="entry name" value="homeodomain"/>
    <property type="match status" value="1"/>
</dbReference>
<evidence type="ECO:0000256" key="4">
    <source>
        <dbReference type="ARBA" id="ARBA00023125"/>
    </source>
</evidence>
<keyword evidence="7 8" id="KW-0539">Nucleus</keyword>
<dbReference type="InterPro" id="IPR001356">
    <property type="entry name" value="HD"/>
</dbReference>
<keyword evidence="4 8" id="KW-0238">DNA-binding</keyword>
<feature type="compositionally biased region" description="Low complexity" evidence="10">
    <location>
        <begin position="382"/>
        <end position="398"/>
    </location>
</feature>
<evidence type="ECO:0000256" key="8">
    <source>
        <dbReference type="PROSITE-ProRule" id="PRU00108"/>
    </source>
</evidence>
<dbReference type="PANTHER" id="PTHR11850">
    <property type="entry name" value="HOMEOBOX PROTEIN TRANSCRIPTION FACTORS"/>
    <property type="match status" value="1"/>
</dbReference>
<dbReference type="Gene3D" id="1.10.10.60">
    <property type="entry name" value="Homeodomain-like"/>
    <property type="match status" value="1"/>
</dbReference>
<dbReference type="SMART" id="SM00389">
    <property type="entry name" value="HOX"/>
    <property type="match status" value="1"/>
</dbReference>
<dbReference type="Pfam" id="PF07526">
    <property type="entry name" value="POX"/>
    <property type="match status" value="1"/>
</dbReference>
<keyword evidence="13" id="KW-1185">Reference proteome</keyword>
<dbReference type="SMART" id="SM00574">
    <property type="entry name" value="POX"/>
    <property type="match status" value="1"/>
</dbReference>
<comment type="caution">
    <text evidence="12">The sequence shown here is derived from an EMBL/GenBank/DDBJ whole genome shotgun (WGS) entry which is preliminary data.</text>
</comment>
<comment type="subcellular location">
    <subcellularLocation>
        <location evidence="1 8">Nucleus</location>
    </subcellularLocation>
</comment>
<evidence type="ECO:0000256" key="1">
    <source>
        <dbReference type="ARBA" id="ARBA00004123"/>
    </source>
</evidence>
<dbReference type="OrthoDB" id="10056939at2759"/>
<keyword evidence="6" id="KW-0804">Transcription</keyword>
<feature type="domain" description="Homeobox" evidence="11">
    <location>
        <begin position="303"/>
        <end position="366"/>
    </location>
</feature>
<evidence type="ECO:0000256" key="9">
    <source>
        <dbReference type="SAM" id="Coils"/>
    </source>
</evidence>
<evidence type="ECO:0000259" key="11">
    <source>
        <dbReference type="PROSITE" id="PS50071"/>
    </source>
</evidence>
<evidence type="ECO:0000313" key="12">
    <source>
        <dbReference type="EMBL" id="KAJ8446145.1"/>
    </source>
</evidence>
<dbReference type="FunFam" id="1.10.10.60:FF:000117">
    <property type="entry name" value="BEL1-like homeodomain protein 9"/>
    <property type="match status" value="1"/>
</dbReference>
<accession>A0A9Q1QN34</accession>
<feature type="DNA-binding region" description="Homeobox" evidence="8">
    <location>
        <begin position="305"/>
        <end position="367"/>
    </location>
</feature>
<dbReference type="GO" id="GO:0006355">
    <property type="term" value="P:regulation of DNA-templated transcription"/>
    <property type="evidence" value="ECO:0007669"/>
    <property type="project" value="InterPro"/>
</dbReference>
<evidence type="ECO:0000256" key="6">
    <source>
        <dbReference type="ARBA" id="ARBA00023163"/>
    </source>
</evidence>
<evidence type="ECO:0000256" key="10">
    <source>
        <dbReference type="SAM" id="MobiDB-lite"/>
    </source>
</evidence>
<feature type="compositionally biased region" description="Basic and acidic residues" evidence="10">
    <location>
        <begin position="408"/>
        <end position="418"/>
    </location>
</feature>
<dbReference type="Pfam" id="PF05920">
    <property type="entry name" value="Homeobox_KN"/>
    <property type="match status" value="1"/>
</dbReference>
<evidence type="ECO:0000256" key="3">
    <source>
        <dbReference type="ARBA" id="ARBA00023015"/>
    </source>
</evidence>
<dbReference type="GO" id="GO:0003677">
    <property type="term" value="F:DNA binding"/>
    <property type="evidence" value="ECO:0007669"/>
    <property type="project" value="UniProtKB-UniRule"/>
</dbReference>
<feature type="compositionally biased region" description="Basic and acidic residues" evidence="10">
    <location>
        <begin position="86"/>
        <end position="95"/>
    </location>
</feature>
<sequence>MMATYFQEGSEIQENMQTLYLMNPNYSYINIAAYSDTHNSQPQSNVLLLNALSQGSIPHAPPPPPHQPFIAIPRSDNHGRPLSSTDNHDHHHGDPLHGLSVSQGLSLSLSRNPGVSVNRAARGGVVLGSKYFKPAQELLDEVVSVGYEKGGGPHKKKGKEAAAAASEVVAAGGSKVAAVATEQVSPAQRQELQMKKAKLLNMLDEVEQRYRQYHSQMQAVVSSFEHEAGIDSAKSYTSLALKTISRQFRCLKDFICSQIKATNKSLGEDDQPEGGMGSRLRLVDHQLRQQKALEQLGMNMVPNNAWRPQRGLPELAVSVLRAWLFEHFLHPYPKDSDKHMLAKQTGLTRSQVSNWFINARVRLWKPMVEEMYLEEMKAQGQNGENNSDNNNNYNNTNNPAPSNVVSPSEKDRNKDHQPTSKPTAVAQQHQKQQQQHDYRGIRPGMMPGPQTTNDMISSDMVSLIEPTRNTKKQRTDINSSNIRNILSTDMDTKPLDNQTQEGSGGSGFNAVYFANDIPTGRFNQLDHLTRPYGNNGVSLTLGLPRCENLSAHHQQDFLPNQGMQFEKRLEVGAQEADFWGIDIQGHKRFAAHQILHDFVA</sequence>
<dbReference type="InterPro" id="IPR050224">
    <property type="entry name" value="TALE_homeobox"/>
</dbReference>
<keyword evidence="9" id="KW-0175">Coiled coil</keyword>
<keyword evidence="5 8" id="KW-0371">Homeobox</keyword>
<dbReference type="PROSITE" id="PS50071">
    <property type="entry name" value="HOMEOBOX_2"/>
    <property type="match status" value="1"/>
</dbReference>
<evidence type="ECO:0000256" key="5">
    <source>
        <dbReference type="ARBA" id="ARBA00023155"/>
    </source>
</evidence>
<dbReference type="AlphaFoldDB" id="A0A9Q1QN34"/>
<dbReference type="InterPro" id="IPR009057">
    <property type="entry name" value="Homeodomain-like_sf"/>
</dbReference>
<protein>
    <recommendedName>
        <fullName evidence="11">Homeobox domain-containing protein</fullName>
    </recommendedName>
</protein>
<dbReference type="InterPro" id="IPR008422">
    <property type="entry name" value="KN_HD"/>
</dbReference>
<feature type="region of interest" description="Disordered" evidence="10">
    <location>
        <begin position="378"/>
        <end position="449"/>
    </location>
</feature>
<gene>
    <name evidence="12" type="ORF">Cgig2_015916</name>
</gene>
<dbReference type="EMBL" id="JAKOGI010000058">
    <property type="protein sequence ID" value="KAJ8446145.1"/>
    <property type="molecule type" value="Genomic_DNA"/>
</dbReference>
<reference evidence="12" key="1">
    <citation type="submission" date="2022-04" db="EMBL/GenBank/DDBJ databases">
        <title>Carnegiea gigantea Genome sequencing and assembly v2.</title>
        <authorList>
            <person name="Copetti D."/>
            <person name="Sanderson M.J."/>
            <person name="Burquez A."/>
            <person name="Wojciechowski M.F."/>
        </authorList>
    </citation>
    <scope>NUCLEOTIDE SEQUENCE</scope>
    <source>
        <strain evidence="12">SGP5-SGP5p</strain>
        <tissue evidence="12">Aerial part</tissue>
    </source>
</reference>
<dbReference type="GO" id="GO:0005634">
    <property type="term" value="C:nucleus"/>
    <property type="evidence" value="ECO:0007669"/>
    <property type="project" value="UniProtKB-SubCell"/>
</dbReference>
<dbReference type="SUPFAM" id="SSF46689">
    <property type="entry name" value="Homeodomain-like"/>
    <property type="match status" value="1"/>
</dbReference>
<comment type="similarity">
    <text evidence="2">Belongs to the TALE/BELL homeobox family.</text>
</comment>